<accession>A0A1V6R049</accession>
<proteinExistence type="predicted"/>
<dbReference type="Proteomes" id="UP000191518">
    <property type="component" value="Unassembled WGS sequence"/>
</dbReference>
<gene>
    <name evidence="2" type="ORF">PENVUL_c138G03400</name>
</gene>
<name>A0A1V6R049_9EURO</name>
<feature type="non-terminal residue" evidence="2">
    <location>
        <position position="1"/>
    </location>
</feature>
<feature type="non-terminal residue" evidence="2">
    <location>
        <position position="57"/>
    </location>
</feature>
<dbReference type="AlphaFoldDB" id="A0A1V6R049"/>
<organism evidence="2 3">
    <name type="scientific">Penicillium vulpinum</name>
    <dbReference type="NCBI Taxonomy" id="29845"/>
    <lineage>
        <taxon>Eukaryota</taxon>
        <taxon>Fungi</taxon>
        <taxon>Dikarya</taxon>
        <taxon>Ascomycota</taxon>
        <taxon>Pezizomycotina</taxon>
        <taxon>Eurotiomycetes</taxon>
        <taxon>Eurotiomycetidae</taxon>
        <taxon>Eurotiales</taxon>
        <taxon>Aspergillaceae</taxon>
        <taxon>Penicillium</taxon>
    </lineage>
</organism>
<reference evidence="3" key="1">
    <citation type="journal article" date="2017" name="Nat. Microbiol.">
        <title>Global analysis of biosynthetic gene clusters reveals vast potential of secondary metabolite production in Penicillium species.</title>
        <authorList>
            <person name="Nielsen J.C."/>
            <person name="Grijseels S."/>
            <person name="Prigent S."/>
            <person name="Ji B."/>
            <person name="Dainat J."/>
            <person name="Nielsen K.F."/>
            <person name="Frisvad J.C."/>
            <person name="Workman M."/>
            <person name="Nielsen J."/>
        </authorList>
    </citation>
    <scope>NUCLEOTIDE SEQUENCE [LARGE SCALE GENOMIC DNA]</scope>
    <source>
        <strain evidence="3">IBT 29486</strain>
    </source>
</reference>
<protein>
    <submittedName>
        <fullName evidence="2">Uncharacterized protein</fullName>
    </submittedName>
</protein>
<feature type="region of interest" description="Disordered" evidence="1">
    <location>
        <begin position="1"/>
        <end position="39"/>
    </location>
</feature>
<evidence type="ECO:0000313" key="3">
    <source>
        <dbReference type="Proteomes" id="UP000191518"/>
    </source>
</evidence>
<keyword evidence="3" id="KW-1185">Reference proteome</keyword>
<comment type="caution">
    <text evidence="2">The sequence shown here is derived from an EMBL/GenBank/DDBJ whole genome shotgun (WGS) entry which is preliminary data.</text>
</comment>
<evidence type="ECO:0000256" key="1">
    <source>
        <dbReference type="SAM" id="MobiDB-lite"/>
    </source>
</evidence>
<evidence type="ECO:0000313" key="2">
    <source>
        <dbReference type="EMBL" id="OQD94622.1"/>
    </source>
</evidence>
<dbReference type="EMBL" id="MDYP01000137">
    <property type="protein sequence ID" value="OQD94622.1"/>
    <property type="molecule type" value="Genomic_DNA"/>
</dbReference>
<sequence>LNYLLSSDSELEIVPESPPGTAPITDTAVESPPAAPITESPTAEPILSFIFLLLPVN</sequence>